<evidence type="ECO:0000256" key="4">
    <source>
        <dbReference type="ARBA" id="ARBA00022980"/>
    </source>
</evidence>
<evidence type="ECO:0000256" key="3">
    <source>
        <dbReference type="ARBA" id="ARBA00022495"/>
    </source>
</evidence>
<dbReference type="InterPro" id="IPR002171">
    <property type="entry name" value="Ribosomal_uL2"/>
</dbReference>
<dbReference type="EMBL" id="LC612000">
    <property type="protein sequence ID" value="BCT43329.1"/>
    <property type="molecule type" value="Genomic_DNA"/>
</dbReference>
<dbReference type="InterPro" id="IPR022666">
    <property type="entry name" value="Ribosomal_uL2_RNA-bd_dom"/>
</dbReference>
<evidence type="ECO:0000256" key="7">
    <source>
        <dbReference type="ARBA" id="ARBA00078513"/>
    </source>
</evidence>
<comment type="subcellular location">
    <subcellularLocation>
        <location evidence="1">Mitochondrion</location>
    </subcellularLocation>
</comment>
<dbReference type="InterPro" id="IPR022669">
    <property type="entry name" value="Ribosomal_uL2_C"/>
</dbReference>
<dbReference type="FunFam" id="4.10.950.10:FF:000004">
    <property type="entry name" value="60S ribosomal protein L2, mitochondrial"/>
    <property type="match status" value="1"/>
</dbReference>
<gene>
    <name evidence="11" type="primary">rpl2</name>
</gene>
<organism evidence="11">
    <name type="scientific">Ensete lasiocarpum</name>
    <name type="common">Chinese dwarf banana</name>
    <name type="synonym">Musa lasiocarpa</name>
    <dbReference type="NCBI Taxonomy" id="101617"/>
    <lineage>
        <taxon>Eukaryota</taxon>
        <taxon>Viridiplantae</taxon>
        <taxon>Streptophyta</taxon>
        <taxon>Embryophyta</taxon>
        <taxon>Tracheophyta</taxon>
        <taxon>Spermatophyta</taxon>
        <taxon>Magnoliopsida</taxon>
        <taxon>Liliopsida</taxon>
        <taxon>Zingiberales</taxon>
        <taxon>Musaceae</taxon>
        <taxon>Musella</taxon>
    </lineage>
</organism>
<dbReference type="PANTHER" id="PTHR13691:SF72">
    <property type="entry name" value="EXPRESSED PROTEIN"/>
    <property type="match status" value="1"/>
</dbReference>
<evidence type="ECO:0000256" key="5">
    <source>
        <dbReference type="ARBA" id="ARBA00023128"/>
    </source>
</evidence>
<feature type="domain" description="Large ribosomal subunit protein uL2 C-terminal" evidence="9">
    <location>
        <begin position="365"/>
        <end position="493"/>
    </location>
</feature>
<evidence type="ECO:0000259" key="10">
    <source>
        <dbReference type="SMART" id="SM01383"/>
    </source>
</evidence>
<dbReference type="FunFam" id="2.40.50.140:FF:000254">
    <property type="entry name" value="Ribosomal protein L2 mitochondrion"/>
    <property type="match status" value="1"/>
</dbReference>
<dbReference type="Pfam" id="PF03947">
    <property type="entry name" value="Ribosomal_L2_C"/>
    <property type="match status" value="1"/>
</dbReference>
<dbReference type="SMART" id="SM01382">
    <property type="entry name" value="Ribosomal_L2_C"/>
    <property type="match status" value="1"/>
</dbReference>
<dbReference type="SMART" id="SM01383">
    <property type="entry name" value="Ribosomal_L2"/>
    <property type="match status" value="1"/>
</dbReference>
<dbReference type="Pfam" id="PF00181">
    <property type="entry name" value="Ribosomal_L2_N"/>
    <property type="match status" value="1"/>
</dbReference>
<dbReference type="GO" id="GO:0032543">
    <property type="term" value="P:mitochondrial translation"/>
    <property type="evidence" value="ECO:0007669"/>
    <property type="project" value="TreeGrafter"/>
</dbReference>
<dbReference type="GO" id="GO:0003723">
    <property type="term" value="F:RNA binding"/>
    <property type="evidence" value="ECO:0007669"/>
    <property type="project" value="TreeGrafter"/>
</dbReference>
<evidence type="ECO:0000256" key="1">
    <source>
        <dbReference type="ARBA" id="ARBA00004173"/>
    </source>
</evidence>
<geneLocation type="mitochondrion" evidence="11"/>
<name>A0A8D5QLA5_ENSLA</name>
<evidence type="ECO:0000256" key="8">
    <source>
        <dbReference type="SAM" id="MobiDB-lite"/>
    </source>
</evidence>
<feature type="region of interest" description="Disordered" evidence="8">
    <location>
        <begin position="15"/>
        <end position="36"/>
    </location>
</feature>
<feature type="domain" description="Large ribosomal subunit protein uL2 RNA-binding" evidence="10">
    <location>
        <begin position="22"/>
        <end position="99"/>
    </location>
</feature>
<evidence type="ECO:0000259" key="9">
    <source>
        <dbReference type="SMART" id="SM01382"/>
    </source>
</evidence>
<keyword evidence="4 11" id="KW-0689">Ribosomal protein</keyword>
<feature type="region of interest" description="Disordered" evidence="8">
    <location>
        <begin position="465"/>
        <end position="492"/>
    </location>
</feature>
<feature type="compositionally biased region" description="Basic and acidic residues" evidence="8">
    <location>
        <begin position="470"/>
        <end position="480"/>
    </location>
</feature>
<dbReference type="GO" id="GO:0003735">
    <property type="term" value="F:structural constituent of ribosome"/>
    <property type="evidence" value="ECO:0007669"/>
    <property type="project" value="InterPro"/>
</dbReference>
<keyword evidence="3" id="KW-0691">RNA editing</keyword>
<proteinExistence type="inferred from homology"/>
<reference evidence="11" key="1">
    <citation type="submission" date="2021-02" db="EMBL/GenBank/DDBJ databases">
        <title>The mitochondrial genes of bananas.</title>
        <authorList>
            <person name="Wu C.S."/>
        </authorList>
    </citation>
    <scope>NUCLEOTIDE SEQUENCE</scope>
</reference>
<evidence type="ECO:0000256" key="6">
    <source>
        <dbReference type="ARBA" id="ARBA00023274"/>
    </source>
</evidence>
<dbReference type="GO" id="GO:0005762">
    <property type="term" value="C:mitochondrial large ribosomal subunit"/>
    <property type="evidence" value="ECO:0007669"/>
    <property type="project" value="TreeGrafter"/>
</dbReference>
<dbReference type="AlphaFoldDB" id="A0A8D5QLA5"/>
<feature type="region of interest" description="Disordered" evidence="8">
    <location>
        <begin position="258"/>
        <end position="277"/>
    </location>
</feature>
<protein>
    <recommendedName>
        <fullName evidence="7">60S ribosomal protein L2, mitochondrial</fullName>
    </recommendedName>
</protein>
<dbReference type="PROSITE" id="PS00467">
    <property type="entry name" value="RIBOSOMAL_L2"/>
    <property type="match status" value="1"/>
</dbReference>
<dbReference type="InterPro" id="IPR022671">
    <property type="entry name" value="Ribosomal_uL2_CS"/>
</dbReference>
<keyword evidence="5 11" id="KW-0496">Mitochondrion</keyword>
<dbReference type="PANTHER" id="PTHR13691">
    <property type="entry name" value="RIBOSOMAL PROTEIN L2"/>
    <property type="match status" value="1"/>
</dbReference>
<comment type="similarity">
    <text evidence="2">Belongs to the universal ribosomal protein uL2 family.</text>
</comment>
<evidence type="ECO:0000256" key="2">
    <source>
        <dbReference type="ARBA" id="ARBA00005636"/>
    </source>
</evidence>
<dbReference type="FunFam" id="2.30.30.30:FF:000001">
    <property type="entry name" value="50S ribosomal protein L2"/>
    <property type="match status" value="1"/>
</dbReference>
<sequence length="509" mass="56407">MRQSLKGRALRHFTLSPGKSAGRNSSGRITSFHRGGGSKRLQRKIDLKRSTESIGIVERIEYDPNRSSRIALVRWGVLLRRQRKCNTIEEFAPPRKILESTMATLFCLYSFSSLPGKVYQRRVACSPAKCLLTLNVVVGLPTFMPPSPWSTCAGSKQTSAKDVFFSALSSPLAKVETQSLCFDSSFSIPRIAVAGAKRTFFAPRIRDQVIVQNTFSLCEIRKWGTDCVLWAHRIKRKGALSWQSFRQQERLGLVEAAEHNESKPKTDQGSLPAKPIGEGMKDRACKVDRVPVVNTYILASHQLEAGKTVMNCDWSKPSKSFLRPAQNVHTHLYRFQDLVHTANQDRGSAASRPPVYGYRNRDLNYQVGNCMPLANLRMGTWIHDIECNPGQGAKLVRAAGTYAKIIKEPASLCLVQLPSGVSKLIDYRCRATIGIVSNPNHGARKLRKAGQSRWLGRRPIVRGVAMNPVDHPHGGGEGRTKGGRPSVSPWGKPTKAGFRAVVGVGKVRM</sequence>
<keyword evidence="6" id="KW-0687">Ribonucleoprotein</keyword>
<evidence type="ECO:0000313" key="11">
    <source>
        <dbReference type="EMBL" id="BCT43329.1"/>
    </source>
</evidence>
<accession>A0A8D5QLA5</accession>